<dbReference type="InterPro" id="IPR014719">
    <property type="entry name" value="Ribosomal_bL12_C/ClpS-like"/>
</dbReference>
<dbReference type="KEGG" id="tbv:H9L17_06025"/>
<keyword evidence="3" id="KW-1185">Reference proteome</keyword>
<keyword evidence="1" id="KW-1133">Transmembrane helix</keyword>
<feature type="transmembrane region" description="Helical" evidence="1">
    <location>
        <begin position="94"/>
        <end position="113"/>
    </location>
</feature>
<protein>
    <submittedName>
        <fullName evidence="2">Uncharacterized protein</fullName>
    </submittedName>
</protein>
<sequence>MADEFLAAQVMQALARGDKLAAVKLVREAGAGSLREAMQYVEAQAVSRNPAMKDGLQRAAADLHGLQSHARSAAQALHAHNRTPTVVMGEAPGHLRWVMIVLGLLALAAWLAFGGL</sequence>
<keyword evidence="1" id="KW-0812">Transmembrane</keyword>
<dbReference type="RefSeq" id="WP_187571432.1">
    <property type="nucleotide sequence ID" value="NZ_CP060711.1"/>
</dbReference>
<dbReference type="Gene3D" id="3.30.1390.10">
    <property type="match status" value="1"/>
</dbReference>
<dbReference type="AlphaFoldDB" id="A0A7G9QWG3"/>
<organism evidence="2 3">
    <name type="scientific">Thermomonas brevis</name>
    <dbReference type="NCBI Taxonomy" id="215691"/>
    <lineage>
        <taxon>Bacteria</taxon>
        <taxon>Pseudomonadati</taxon>
        <taxon>Pseudomonadota</taxon>
        <taxon>Gammaproteobacteria</taxon>
        <taxon>Lysobacterales</taxon>
        <taxon>Lysobacteraceae</taxon>
        <taxon>Thermomonas</taxon>
    </lineage>
</organism>
<name>A0A7G9QWG3_9GAMM</name>
<dbReference type="Proteomes" id="UP000515977">
    <property type="component" value="Chromosome"/>
</dbReference>
<dbReference type="EMBL" id="CP060711">
    <property type="protein sequence ID" value="QNN47688.1"/>
    <property type="molecule type" value="Genomic_DNA"/>
</dbReference>
<proteinExistence type="predicted"/>
<reference evidence="2 3" key="1">
    <citation type="submission" date="2020-08" db="EMBL/GenBank/DDBJ databases">
        <title>Genome sequence of Thermomonas brevis KACC 16975T.</title>
        <authorList>
            <person name="Hyun D.-W."/>
            <person name="Bae J.-W."/>
        </authorList>
    </citation>
    <scope>NUCLEOTIDE SEQUENCE [LARGE SCALE GENOMIC DNA]</scope>
    <source>
        <strain evidence="2 3">KACC 16975</strain>
    </source>
</reference>
<gene>
    <name evidence="2" type="ORF">H9L17_06025</name>
</gene>
<evidence type="ECO:0000313" key="3">
    <source>
        <dbReference type="Proteomes" id="UP000515977"/>
    </source>
</evidence>
<keyword evidence="1" id="KW-0472">Membrane</keyword>
<accession>A0A7G9QWG3</accession>
<evidence type="ECO:0000256" key="1">
    <source>
        <dbReference type="SAM" id="Phobius"/>
    </source>
</evidence>
<evidence type="ECO:0000313" key="2">
    <source>
        <dbReference type="EMBL" id="QNN47688.1"/>
    </source>
</evidence>